<name>X1FDR8_9ZZZZ</name>
<sequence>AYSSNSGDVLELGKCFSRYAMSFTHIENSFYDLYANVIFT</sequence>
<comment type="caution">
    <text evidence="1">The sequence shown here is derived from an EMBL/GenBank/DDBJ whole genome shotgun (WGS) entry which is preliminary data.</text>
</comment>
<proteinExistence type="predicted"/>
<reference evidence="1" key="1">
    <citation type="journal article" date="2014" name="Front. Microbiol.">
        <title>High frequency of phylogenetically diverse reductive dehalogenase-homologous genes in deep subseafloor sedimentary metagenomes.</title>
        <authorList>
            <person name="Kawai M."/>
            <person name="Futagami T."/>
            <person name="Toyoda A."/>
            <person name="Takaki Y."/>
            <person name="Nishi S."/>
            <person name="Hori S."/>
            <person name="Arai W."/>
            <person name="Tsubouchi T."/>
            <person name="Morono Y."/>
            <person name="Uchiyama I."/>
            <person name="Ito T."/>
            <person name="Fujiyama A."/>
            <person name="Inagaki F."/>
            <person name="Takami H."/>
        </authorList>
    </citation>
    <scope>NUCLEOTIDE SEQUENCE</scope>
    <source>
        <strain evidence="1">Expedition CK06-06</strain>
    </source>
</reference>
<gene>
    <name evidence="1" type="ORF">S03H2_19136</name>
</gene>
<organism evidence="1">
    <name type="scientific">marine sediment metagenome</name>
    <dbReference type="NCBI Taxonomy" id="412755"/>
    <lineage>
        <taxon>unclassified sequences</taxon>
        <taxon>metagenomes</taxon>
        <taxon>ecological metagenomes</taxon>
    </lineage>
</organism>
<dbReference type="EMBL" id="BARU01009976">
    <property type="protein sequence ID" value="GAH43786.1"/>
    <property type="molecule type" value="Genomic_DNA"/>
</dbReference>
<dbReference type="AlphaFoldDB" id="X1FDR8"/>
<accession>X1FDR8</accession>
<evidence type="ECO:0000313" key="1">
    <source>
        <dbReference type="EMBL" id="GAH43786.1"/>
    </source>
</evidence>
<protein>
    <submittedName>
        <fullName evidence="1">Uncharacterized protein</fullName>
    </submittedName>
</protein>
<feature type="non-terminal residue" evidence="1">
    <location>
        <position position="1"/>
    </location>
</feature>